<dbReference type="AlphaFoldDB" id="A0A3R8LEG9"/>
<evidence type="ECO:0000259" key="1">
    <source>
        <dbReference type="Pfam" id="PF00004"/>
    </source>
</evidence>
<dbReference type="GO" id="GO:0005524">
    <property type="term" value="F:ATP binding"/>
    <property type="evidence" value="ECO:0007669"/>
    <property type="project" value="InterPro"/>
</dbReference>
<dbReference type="Proteomes" id="UP000274920">
    <property type="component" value="Unassembled WGS sequence"/>
</dbReference>
<dbReference type="EMBL" id="RHJS01000002">
    <property type="protein sequence ID" value="RRK31655.1"/>
    <property type="molecule type" value="Genomic_DNA"/>
</dbReference>
<dbReference type="GO" id="GO:0016887">
    <property type="term" value="F:ATP hydrolysis activity"/>
    <property type="evidence" value="ECO:0007669"/>
    <property type="project" value="InterPro"/>
</dbReference>
<dbReference type="InterPro" id="IPR003959">
    <property type="entry name" value="ATPase_AAA_core"/>
</dbReference>
<feature type="domain" description="ATPase AAA-type core" evidence="1">
    <location>
        <begin position="76"/>
        <end position="194"/>
    </location>
</feature>
<comment type="caution">
    <text evidence="2">The sequence shown here is derived from an EMBL/GenBank/DDBJ whole genome shotgun (WGS) entry which is preliminary data.</text>
</comment>
<dbReference type="Pfam" id="PF00004">
    <property type="entry name" value="AAA"/>
    <property type="match status" value="1"/>
</dbReference>
<dbReference type="InterPro" id="IPR027417">
    <property type="entry name" value="P-loop_NTPase"/>
</dbReference>
<dbReference type="Gene3D" id="3.40.50.300">
    <property type="entry name" value="P-loop containing nucleotide triphosphate hydrolases"/>
    <property type="match status" value="1"/>
</dbReference>
<dbReference type="SUPFAM" id="SSF52540">
    <property type="entry name" value="P-loop containing nucleoside triphosphate hydrolases"/>
    <property type="match status" value="1"/>
</dbReference>
<keyword evidence="3" id="KW-1185">Reference proteome</keyword>
<sequence length="369" mass="42022">MKAISIGKRYEIYDDSLKAYDRLPAKTYTVRFEKMSGFFLETRTDLAVKEKVYGIHPEKADKVFQAFTKFERNLGVILSGDKGIGKSLFARILASKAVEDGYPVIIIDQFIPGIASYIESIEQEAVFLFDEFDKTFGSASSGDNGGDPQSRLLSLFDGTSQGKKLFIITCNSLRKLNDYLVNRPGRFHYHFRFEYPSSEEIMEYLTDKLGTQYVSEIQKVILFSKKVALNFDCLRAIAFELSMGGAFETVIQDLNIINTRETAYNVTLHFNDGTVMKSNNCRLDMFNKEGREMVYLDDEKGRNMVTAEFKPSACVYDPTRSATILPADSIMLSYNDYYGDEAQEEVRKLIPEYLSIVRAAERNIHYLTA</sequence>
<reference evidence="2" key="1">
    <citation type="submission" date="2018-10" db="EMBL/GenBank/DDBJ databases">
        <title>Schaedlerella arabinophila gen. nov. sp. nov., isolated from the mouse intestinal tract and comparative analysis with the genome of the closely related altered Schaedler flora strain ASF502.</title>
        <authorList>
            <person name="Miyake S."/>
            <person name="Soh M."/>
            <person name="Seedorf H."/>
        </authorList>
    </citation>
    <scope>NUCLEOTIDE SEQUENCE [LARGE SCALE GENOMIC DNA]</scope>
    <source>
        <strain evidence="2">DSM 106076</strain>
    </source>
</reference>
<organism evidence="2 3">
    <name type="scientific">Schaedlerella arabinosiphila</name>
    <dbReference type="NCBI Taxonomy" id="2044587"/>
    <lineage>
        <taxon>Bacteria</taxon>
        <taxon>Bacillati</taxon>
        <taxon>Bacillota</taxon>
        <taxon>Clostridia</taxon>
        <taxon>Lachnospirales</taxon>
        <taxon>Lachnospiraceae</taxon>
        <taxon>Schaedlerella</taxon>
    </lineage>
</organism>
<protein>
    <submittedName>
        <fullName evidence="2">AAA family ATPase</fullName>
    </submittedName>
</protein>
<evidence type="ECO:0000313" key="3">
    <source>
        <dbReference type="Proteomes" id="UP000274920"/>
    </source>
</evidence>
<dbReference type="RefSeq" id="WP_125127286.1">
    <property type="nucleotide sequence ID" value="NZ_RHJS01000002.1"/>
</dbReference>
<proteinExistence type="predicted"/>
<gene>
    <name evidence="2" type="ORF">EBB54_09990</name>
</gene>
<evidence type="ECO:0000313" key="2">
    <source>
        <dbReference type="EMBL" id="RRK31655.1"/>
    </source>
</evidence>
<accession>A0A3R8LEG9</accession>
<name>A0A3R8LEG9_9FIRM</name>